<feature type="region of interest" description="Disordered" evidence="1">
    <location>
        <begin position="25"/>
        <end position="51"/>
    </location>
</feature>
<dbReference type="KEGG" id="chh:A0O34_14515"/>
<name>A0A172XXA2_9FLAO</name>
<feature type="chain" id="PRO_5008003948" evidence="2">
    <location>
        <begin position="21"/>
        <end position="116"/>
    </location>
</feature>
<keyword evidence="2" id="KW-0732">Signal</keyword>
<reference evidence="3 4" key="1">
    <citation type="submission" date="2016-04" db="EMBL/GenBank/DDBJ databases">
        <title>Complete Genome Sequence of Chryseobacterium sp. IHBB 10212.</title>
        <authorList>
            <person name="Pal M."/>
            <person name="Swarnkar M.K."/>
            <person name="Kaushal K."/>
            <person name="Chhibber S."/>
            <person name="Singh A.K."/>
            <person name="Gulati A."/>
        </authorList>
    </citation>
    <scope>NUCLEOTIDE SEQUENCE [LARGE SCALE GENOMIC DNA]</scope>
    <source>
        <strain evidence="3 4">IHBB 10212</strain>
    </source>
</reference>
<proteinExistence type="predicted"/>
<accession>A0A172XXA2</accession>
<dbReference type="AlphaFoldDB" id="A0A172XXA2"/>
<evidence type="ECO:0000256" key="2">
    <source>
        <dbReference type="SAM" id="SignalP"/>
    </source>
</evidence>
<organism evidence="3 4">
    <name type="scientific">Chryseobacterium glaciei</name>
    <dbReference type="NCBI Taxonomy" id="1685010"/>
    <lineage>
        <taxon>Bacteria</taxon>
        <taxon>Pseudomonadati</taxon>
        <taxon>Bacteroidota</taxon>
        <taxon>Flavobacteriia</taxon>
        <taxon>Flavobacteriales</taxon>
        <taxon>Weeksellaceae</taxon>
        <taxon>Chryseobacterium group</taxon>
        <taxon>Chryseobacterium</taxon>
    </lineage>
</organism>
<protein>
    <submittedName>
        <fullName evidence="3">Uncharacterized protein</fullName>
    </submittedName>
</protein>
<feature type="compositionally biased region" description="Low complexity" evidence="1">
    <location>
        <begin position="41"/>
        <end position="51"/>
    </location>
</feature>
<evidence type="ECO:0000313" key="3">
    <source>
        <dbReference type="EMBL" id="ANF51643.1"/>
    </source>
</evidence>
<sequence>MKKNILATILLVSVVSWGTAQTVNHRNTEPSGLDVSVNDYSTSPSVQTPTSTTKIITNAKPSVGELEVSYNTISTKNPSENKAKVVVATGVLGDVDVSVNKVNTSVSPKKTEIITP</sequence>
<dbReference type="Proteomes" id="UP000077824">
    <property type="component" value="Chromosome"/>
</dbReference>
<feature type="signal peptide" evidence="2">
    <location>
        <begin position="1"/>
        <end position="20"/>
    </location>
</feature>
<evidence type="ECO:0000313" key="4">
    <source>
        <dbReference type="Proteomes" id="UP000077824"/>
    </source>
</evidence>
<gene>
    <name evidence="3" type="ORF">A0O34_14515</name>
</gene>
<dbReference type="RefSeq" id="WP_066755854.1">
    <property type="nucleotide sequence ID" value="NZ_CP015199.1"/>
</dbReference>
<evidence type="ECO:0000256" key="1">
    <source>
        <dbReference type="SAM" id="MobiDB-lite"/>
    </source>
</evidence>
<keyword evidence="4" id="KW-1185">Reference proteome</keyword>
<dbReference type="EMBL" id="CP015199">
    <property type="protein sequence ID" value="ANF51643.1"/>
    <property type="molecule type" value="Genomic_DNA"/>
</dbReference>